<keyword evidence="1" id="KW-0175">Coiled coil</keyword>
<evidence type="ECO:0000313" key="3">
    <source>
        <dbReference type="EMBL" id="CAK9133493.1"/>
    </source>
</evidence>
<evidence type="ECO:0000313" key="4">
    <source>
        <dbReference type="Proteomes" id="UP001642360"/>
    </source>
</evidence>
<dbReference type="AlphaFoldDB" id="A0ABC8QLU6"/>
<protein>
    <submittedName>
        <fullName evidence="3">Uncharacterized protein</fullName>
    </submittedName>
</protein>
<feature type="region of interest" description="Disordered" evidence="2">
    <location>
        <begin position="32"/>
        <end position="90"/>
    </location>
</feature>
<feature type="compositionally biased region" description="Basic and acidic residues" evidence="2">
    <location>
        <begin position="50"/>
        <end position="90"/>
    </location>
</feature>
<feature type="coiled-coil region" evidence="1">
    <location>
        <begin position="99"/>
        <end position="137"/>
    </location>
</feature>
<dbReference type="EMBL" id="CAUOFW020000033">
    <property type="protein sequence ID" value="CAK9133493.1"/>
    <property type="molecule type" value="Genomic_DNA"/>
</dbReference>
<comment type="caution">
    <text evidence="3">The sequence shown here is derived from an EMBL/GenBank/DDBJ whole genome shotgun (WGS) entry which is preliminary data.</text>
</comment>
<reference evidence="3 4" key="1">
    <citation type="submission" date="2024-02" db="EMBL/GenBank/DDBJ databases">
        <authorList>
            <person name="Vignale AGUSTIN F."/>
            <person name="Sosa J E."/>
            <person name="Modenutti C."/>
        </authorList>
    </citation>
    <scope>NUCLEOTIDE SEQUENCE [LARGE SCALE GENOMIC DNA]</scope>
</reference>
<evidence type="ECO:0000256" key="1">
    <source>
        <dbReference type="SAM" id="Coils"/>
    </source>
</evidence>
<dbReference type="Proteomes" id="UP001642360">
    <property type="component" value="Unassembled WGS sequence"/>
</dbReference>
<proteinExistence type="predicted"/>
<keyword evidence="4" id="KW-1185">Reference proteome</keyword>
<evidence type="ECO:0000256" key="2">
    <source>
        <dbReference type="SAM" id="MobiDB-lite"/>
    </source>
</evidence>
<gene>
    <name evidence="3" type="ORF">ILEXP_LOCUS407</name>
</gene>
<sequence>MQPITSKTENRSIAIHRLNMDEAGNAGLKFGVSRRHQPAEANTQQSKAKKIAEQKYKEVLKTAEKSKKSDDNDKNEPTEDKEVQRKAEKERKKIYDEILKKCQKKRSLANAKLRKAKAEFKKAIAEAARKVEKLVAKAHRIDRYVNYMNYLTG</sequence>
<accession>A0ABC8QLU6</accession>
<organism evidence="3 4">
    <name type="scientific">Ilex paraguariensis</name>
    <name type="common">yerba mate</name>
    <dbReference type="NCBI Taxonomy" id="185542"/>
    <lineage>
        <taxon>Eukaryota</taxon>
        <taxon>Viridiplantae</taxon>
        <taxon>Streptophyta</taxon>
        <taxon>Embryophyta</taxon>
        <taxon>Tracheophyta</taxon>
        <taxon>Spermatophyta</taxon>
        <taxon>Magnoliopsida</taxon>
        <taxon>eudicotyledons</taxon>
        <taxon>Gunneridae</taxon>
        <taxon>Pentapetalae</taxon>
        <taxon>asterids</taxon>
        <taxon>campanulids</taxon>
        <taxon>Aquifoliales</taxon>
        <taxon>Aquifoliaceae</taxon>
        <taxon>Ilex</taxon>
    </lineage>
</organism>
<name>A0ABC8QLU6_9AQUA</name>